<evidence type="ECO:0000313" key="2">
    <source>
        <dbReference type="Proteomes" id="UP001150603"/>
    </source>
</evidence>
<organism evidence="1 2">
    <name type="scientific">Linderina macrospora</name>
    <dbReference type="NCBI Taxonomy" id="4868"/>
    <lineage>
        <taxon>Eukaryota</taxon>
        <taxon>Fungi</taxon>
        <taxon>Fungi incertae sedis</taxon>
        <taxon>Zoopagomycota</taxon>
        <taxon>Kickxellomycotina</taxon>
        <taxon>Kickxellomycetes</taxon>
        <taxon>Kickxellales</taxon>
        <taxon>Kickxellaceae</taxon>
        <taxon>Linderina</taxon>
    </lineage>
</organism>
<dbReference type="Proteomes" id="UP001150603">
    <property type="component" value="Unassembled WGS sequence"/>
</dbReference>
<proteinExistence type="predicted"/>
<feature type="non-terminal residue" evidence="1">
    <location>
        <position position="407"/>
    </location>
</feature>
<evidence type="ECO:0000313" key="1">
    <source>
        <dbReference type="EMBL" id="KAJ1938846.1"/>
    </source>
</evidence>
<dbReference type="EMBL" id="JANBPW010003036">
    <property type="protein sequence ID" value="KAJ1938846.1"/>
    <property type="molecule type" value="Genomic_DNA"/>
</dbReference>
<accession>A0ACC1J617</accession>
<gene>
    <name evidence="1" type="primary">IRR1_2</name>
    <name evidence="1" type="ORF">FBU59_004315</name>
</gene>
<sequence>MSSSRRSTRTVKAPERLDATPAASKKRATKTRSSKSATASNKRRKTPKRKGAQRRHISDDEDDNDEDASEVAESESEGDLDDASDYEAEKAPAPRTPRKQTAVAKKPTAKQKPAAKQKKQTAKAIAVLASSSAEANMEITVEESLLLTTIQDDRVALTQVASDWIDSYRDDCDGALCELINFLIRLTGCPSKITEEAVYDSDEIGAVLEGLQKQCITALKQGGASSAEAADGLLMGKAKEQRKFRKNALQFVVKVIEVGQHQLVFDQVSDDNRLSTFTEVLLQWLVNMAGSSYRPFRHVATLITMAVQSALVGIRVRISAEQQTTHRQLEAEQSRQLKSRRNNRESARGEQLRARVAELTEQDELAEAAFKAFYDTVFIYRYRDVHAIIRSECLVPLASWCRAYPAS</sequence>
<keyword evidence="2" id="KW-1185">Reference proteome</keyword>
<reference evidence="1" key="1">
    <citation type="submission" date="2022-07" db="EMBL/GenBank/DDBJ databases">
        <title>Phylogenomic reconstructions and comparative analyses of Kickxellomycotina fungi.</title>
        <authorList>
            <person name="Reynolds N.K."/>
            <person name="Stajich J.E."/>
            <person name="Barry K."/>
            <person name="Grigoriev I.V."/>
            <person name="Crous P."/>
            <person name="Smith M.E."/>
        </authorList>
    </citation>
    <scope>NUCLEOTIDE SEQUENCE</scope>
    <source>
        <strain evidence="1">NRRL 5244</strain>
    </source>
</reference>
<comment type="caution">
    <text evidence="1">The sequence shown here is derived from an EMBL/GenBank/DDBJ whole genome shotgun (WGS) entry which is preliminary data.</text>
</comment>
<protein>
    <submittedName>
        <fullName evidence="1">Cohesin complex subunit</fullName>
    </submittedName>
</protein>
<name>A0ACC1J617_9FUNG</name>